<feature type="domain" description="DUF1585" evidence="3">
    <location>
        <begin position="656"/>
        <end position="728"/>
    </location>
</feature>
<gene>
    <name evidence="10" type="ORF">PQO03_19325</name>
</gene>
<dbReference type="RefSeq" id="WP_274152698.1">
    <property type="nucleotide sequence ID" value="NZ_CP117812.1"/>
</dbReference>
<feature type="domain" description="DUF1592" evidence="6">
    <location>
        <begin position="399"/>
        <end position="526"/>
    </location>
</feature>
<evidence type="ECO:0000259" key="9">
    <source>
        <dbReference type="Pfam" id="PF16841"/>
    </source>
</evidence>
<dbReference type="Pfam" id="PF07637">
    <property type="entry name" value="PSD5"/>
    <property type="match status" value="1"/>
</dbReference>
<feature type="domain" description="DUF1588" evidence="5">
    <location>
        <begin position="543"/>
        <end position="641"/>
    </location>
</feature>
<accession>A0ABY7VV84</accession>
<dbReference type="Pfam" id="PF13442">
    <property type="entry name" value="Cytochrome_CBB3"/>
    <property type="match status" value="1"/>
</dbReference>
<keyword evidence="1" id="KW-0479">Metal-binding</keyword>
<dbReference type="InterPro" id="IPR031768">
    <property type="entry name" value="CBM60_xylan-bd"/>
</dbReference>
<dbReference type="InterPro" id="IPR011478">
    <property type="entry name" value="DUF1585"/>
</dbReference>
<dbReference type="Pfam" id="PF07626">
    <property type="entry name" value="PSD3"/>
    <property type="match status" value="1"/>
</dbReference>
<evidence type="ECO:0000313" key="11">
    <source>
        <dbReference type="Proteomes" id="UP001214250"/>
    </source>
</evidence>
<feature type="domain" description="DUF1587" evidence="4">
    <location>
        <begin position="111"/>
        <end position="174"/>
    </location>
</feature>
<dbReference type="Pfam" id="PF07624">
    <property type="entry name" value="PSD2"/>
    <property type="match status" value="1"/>
</dbReference>
<dbReference type="InterPro" id="IPR009056">
    <property type="entry name" value="Cyt_c-like_dom"/>
</dbReference>
<feature type="domain" description="DUF1595" evidence="7">
    <location>
        <begin position="329"/>
        <end position="389"/>
    </location>
</feature>
<sequence length="732" mass="83700">MLKYLLFMVSLNFILADGQSLIESKCCRCHKPGKEKGGMDLQSILPDKDKSLLSPKTWSKALVYLKSHEMPPADSKHLDIDDRQKMISWLDTAIYRTYAALPLELKTPQARRLNNKEYINTLQDLLFLKEKPQINLPNDNSGYGFDNIAELLSVSPLSMEKYLHYAKQYLDKAIKNELPKRSLLSFDAEGMDRRPEHSGRVINGVHYIWSLGKLSTEFPIEYSGKYKLVLRAAGDQAGEEPVHVNVMINEKSVGLIKVSAMKGQPQDYELNVDFKLGKNKIALAFVNDYNHLIKGDRNFHFHKLSVSGPNKLPLLTKSHLALVPNDEVAEQSLKRFLLRAYRRPVTEAELSKYMKLYHKLKTNGQEHLLAMKTCFLAALVSPKFLFRIEEPPLKGIEPISNYELASRLSYFLWSTMPDERLFSLAKQGKLIDDEVLSSEVERMIKSCKSKAFVKNFSGQWLYVRNLDYLDIDKKQFPNWNGPLQYAMGQEVYHYFSYVLQNDLPLDFFIRGDKLFVNDKLAKHYGIRGKFSGEFKETSAITGRDSILTTSAILTVTSEASRTSPVKRGKWVLEEILGFSPPSPPPDLPSLEDLEADHKKKTIAEQMAIHRADPNCAVCHVRMDPIGLSFEHYGPLGKWRASYEYHAINAGGILPNGVKLNGVKDVQEYLLKNKDVFQFNFIKKLMIYSLGRGLEEGDYQTLYNIYNDTKVNDCRLSQIILQLVHSKTFREKS</sequence>
<evidence type="ECO:0000259" key="8">
    <source>
        <dbReference type="Pfam" id="PF13442"/>
    </source>
</evidence>
<evidence type="ECO:0000259" key="6">
    <source>
        <dbReference type="Pfam" id="PF07631"/>
    </source>
</evidence>
<dbReference type="Pfam" id="PF07631">
    <property type="entry name" value="PSD4"/>
    <property type="match status" value="1"/>
</dbReference>
<dbReference type="InterPro" id="IPR013036">
    <property type="entry name" value="DUF1587"/>
</dbReference>
<evidence type="ECO:0000259" key="7">
    <source>
        <dbReference type="Pfam" id="PF07637"/>
    </source>
</evidence>
<dbReference type="Proteomes" id="UP001214250">
    <property type="component" value="Chromosome 2"/>
</dbReference>
<dbReference type="InterPro" id="IPR013042">
    <property type="entry name" value="DUF1592"/>
</dbReference>
<evidence type="ECO:0000256" key="1">
    <source>
        <dbReference type="ARBA" id="ARBA00022723"/>
    </source>
</evidence>
<name>A0ABY7VV84_9BACT</name>
<protein>
    <submittedName>
        <fullName evidence="10">DUF1592 domain-containing protein</fullName>
    </submittedName>
</protein>
<keyword evidence="11" id="KW-1185">Reference proteome</keyword>
<proteinExistence type="predicted"/>
<evidence type="ECO:0000256" key="2">
    <source>
        <dbReference type="ARBA" id="ARBA00023004"/>
    </source>
</evidence>
<evidence type="ECO:0000259" key="3">
    <source>
        <dbReference type="Pfam" id="PF07624"/>
    </source>
</evidence>
<dbReference type="InterPro" id="IPR013043">
    <property type="entry name" value="DUF1595"/>
</dbReference>
<evidence type="ECO:0000259" key="4">
    <source>
        <dbReference type="Pfam" id="PF07626"/>
    </source>
</evidence>
<dbReference type="Pfam" id="PF16841">
    <property type="entry name" value="CBM60"/>
    <property type="match status" value="1"/>
</dbReference>
<feature type="domain" description="Cytochrome c" evidence="8">
    <location>
        <begin position="16"/>
        <end position="90"/>
    </location>
</feature>
<organism evidence="10 11">
    <name type="scientific">Lentisphaera profundi</name>
    <dbReference type="NCBI Taxonomy" id="1658616"/>
    <lineage>
        <taxon>Bacteria</taxon>
        <taxon>Pseudomonadati</taxon>
        <taxon>Lentisphaerota</taxon>
        <taxon>Lentisphaeria</taxon>
        <taxon>Lentisphaerales</taxon>
        <taxon>Lentisphaeraceae</taxon>
        <taxon>Lentisphaera</taxon>
    </lineage>
</organism>
<feature type="domain" description="Carbohydrate binding module xylan-binding" evidence="9">
    <location>
        <begin position="228"/>
        <end position="310"/>
    </location>
</feature>
<keyword evidence="2" id="KW-0408">Iron</keyword>
<dbReference type="EMBL" id="CP117812">
    <property type="protein sequence ID" value="WDE97982.1"/>
    <property type="molecule type" value="Genomic_DNA"/>
</dbReference>
<reference evidence="10 11" key="1">
    <citation type="submission" date="2023-02" db="EMBL/GenBank/DDBJ databases">
        <title>Genome sequence of Lentisphaera profundi SAORIC-696.</title>
        <authorList>
            <person name="Kim e."/>
            <person name="Cho J.-C."/>
            <person name="Choi A."/>
            <person name="Kang I."/>
        </authorList>
    </citation>
    <scope>NUCLEOTIDE SEQUENCE [LARGE SCALE GENOMIC DNA]</scope>
    <source>
        <strain evidence="10 11">SAORIC-696</strain>
    </source>
</reference>
<dbReference type="InterPro" id="IPR013039">
    <property type="entry name" value="DUF1588"/>
</dbReference>
<evidence type="ECO:0000313" key="10">
    <source>
        <dbReference type="EMBL" id="WDE97982.1"/>
    </source>
</evidence>
<evidence type="ECO:0000259" key="5">
    <source>
        <dbReference type="Pfam" id="PF07627"/>
    </source>
</evidence>
<dbReference type="Pfam" id="PF07627">
    <property type="entry name" value="PSCyt3"/>
    <property type="match status" value="1"/>
</dbReference>